<dbReference type="Proteomes" id="UP000078572">
    <property type="component" value="Chromosome 2"/>
</dbReference>
<dbReference type="PANTHER" id="PTHR42815">
    <property type="entry name" value="FAD-BINDING, PUTATIVE (AFU_ORTHOLOGUE AFUA_6G07600)-RELATED"/>
    <property type="match status" value="1"/>
</dbReference>
<dbReference type="Gene3D" id="2.30.110.10">
    <property type="entry name" value="Electron Transport, Fmn-binding Protein, Chain A"/>
    <property type="match status" value="1"/>
</dbReference>
<dbReference type="EMBL" id="CP016023">
    <property type="protein sequence ID" value="ANJ75603.1"/>
    <property type="molecule type" value="Genomic_DNA"/>
</dbReference>
<reference evidence="3" key="1">
    <citation type="submission" date="2016-06" db="EMBL/GenBank/DDBJ databases">
        <authorList>
            <person name="Xu Y."/>
            <person name="Nagy A."/>
            <person name="Yan X."/>
            <person name="Kim S.W."/>
            <person name="Haley B."/>
            <person name="Liu N.T."/>
            <person name="Nou X."/>
        </authorList>
    </citation>
    <scope>NUCLEOTIDE SEQUENCE [LARGE SCALE GENOMIC DNA]</scope>
    <source>
        <strain evidence="3">ATCC 49129</strain>
    </source>
</reference>
<protein>
    <submittedName>
        <fullName evidence="2">Pyridoxamine 5-phosphate oxidase</fullName>
    </submittedName>
</protein>
<feature type="domain" description="Pyridoxamine 5'-phosphate oxidase N-terminal" evidence="1">
    <location>
        <begin position="42"/>
        <end position="128"/>
    </location>
</feature>
<evidence type="ECO:0000313" key="3">
    <source>
        <dbReference type="Proteomes" id="UP000078572"/>
    </source>
</evidence>
<dbReference type="SUPFAM" id="SSF50475">
    <property type="entry name" value="FMN-binding split barrel"/>
    <property type="match status" value="1"/>
</dbReference>
<proteinExistence type="predicted"/>
<dbReference type="InterPro" id="IPR011576">
    <property type="entry name" value="Pyridox_Oxase_N"/>
</dbReference>
<keyword evidence="3" id="KW-1185">Reference proteome</keyword>
<gene>
    <name evidence="2" type="ORF">A9Y76_24235</name>
</gene>
<name>A0A192A5I3_9RALS</name>
<organism evidence="2 3">
    <name type="scientific">Ralstonia insidiosa</name>
    <dbReference type="NCBI Taxonomy" id="190721"/>
    <lineage>
        <taxon>Bacteria</taxon>
        <taxon>Pseudomonadati</taxon>
        <taxon>Pseudomonadota</taxon>
        <taxon>Betaproteobacteria</taxon>
        <taxon>Burkholderiales</taxon>
        <taxon>Burkholderiaceae</taxon>
        <taxon>Ralstonia</taxon>
    </lineage>
</organism>
<dbReference type="STRING" id="190721.ACS15_5255"/>
<dbReference type="Pfam" id="PF01243">
    <property type="entry name" value="PNPOx_N"/>
    <property type="match status" value="1"/>
</dbReference>
<accession>A0A192A5I3</accession>
<evidence type="ECO:0000313" key="2">
    <source>
        <dbReference type="EMBL" id="ANJ75603.1"/>
    </source>
</evidence>
<dbReference type="InterPro" id="IPR012349">
    <property type="entry name" value="Split_barrel_FMN-bd"/>
</dbReference>
<dbReference type="PANTHER" id="PTHR42815:SF2">
    <property type="entry name" value="FAD-BINDING, PUTATIVE (AFU_ORTHOLOGUE AFUA_6G07600)-RELATED"/>
    <property type="match status" value="1"/>
</dbReference>
<dbReference type="AlphaFoldDB" id="A0A192A5I3"/>
<dbReference type="OrthoDB" id="544091at2"/>
<evidence type="ECO:0000259" key="1">
    <source>
        <dbReference type="Pfam" id="PF01243"/>
    </source>
</evidence>
<sequence>MSYGFLDIAVTPSVRAVQASMGVDHVWQALKLKEGREFDRFTDNEAAFIADRDSFYMATVSETGWPYVQHRGGPRGFLKMLDDRTLAFADYRGNRQYISTGNLAADDRACLFLMDYAHRARLKMYVHVETLALDADPALAARVAAPGYRAMPERIFRLHLASFDWNCPQHITPRFTEQEVSDAVRPLRDQLARLEAENAELRARLANPGDHQ</sequence>